<keyword evidence="8" id="KW-0645">Protease</keyword>
<evidence type="ECO:0000256" key="4">
    <source>
        <dbReference type="ARBA" id="ARBA00009085"/>
    </source>
</evidence>
<feature type="compositionally biased region" description="Low complexity" evidence="14">
    <location>
        <begin position="214"/>
        <end position="245"/>
    </location>
</feature>
<dbReference type="InterPro" id="IPR036859">
    <property type="entry name" value="CAP-Gly_dom_sf"/>
</dbReference>
<evidence type="ECO:0000256" key="13">
    <source>
        <dbReference type="ARBA" id="ARBA00022833"/>
    </source>
</evidence>
<keyword evidence="7" id="KW-0597">Phosphoprotein</keyword>
<reference evidence="17" key="1">
    <citation type="submission" date="2020-04" db="EMBL/GenBank/DDBJ databases">
        <authorList>
            <person name="Neveu A P."/>
        </authorList>
    </citation>
    <scope>NUCLEOTIDE SEQUENCE</scope>
    <source>
        <tissue evidence="17">Whole embryo</tissue>
    </source>
</reference>
<comment type="subcellular location">
    <subcellularLocation>
        <location evidence="2">Cytoplasm</location>
        <location evidence="2">Cytoskeleton</location>
        <location evidence="2">Microtubule organizing center</location>
        <location evidence="2">Centrosome</location>
    </subcellularLocation>
    <subcellularLocation>
        <location evidence="3">Cytoplasm</location>
        <location evidence="3">Perinuclear region</location>
    </subcellularLocation>
</comment>
<keyword evidence="6" id="KW-0963">Cytoplasm</keyword>
<dbReference type="GO" id="GO:0006508">
    <property type="term" value="P:proteolysis"/>
    <property type="evidence" value="ECO:0007669"/>
    <property type="project" value="UniProtKB-KW"/>
</dbReference>
<comment type="catalytic activity">
    <reaction evidence="1">
        <text>Thiol-dependent hydrolysis of ester, thioester, amide, peptide and isopeptide bonds formed by the C-terminal Gly of ubiquitin (a 76-residue protein attached to proteins as an intracellular targeting signal).</text>
        <dbReference type="EC" id="3.4.19.12"/>
    </reaction>
</comment>
<feature type="region of interest" description="Disordered" evidence="14">
    <location>
        <begin position="402"/>
        <end position="462"/>
    </location>
</feature>
<keyword evidence="9" id="KW-0479">Metal-binding</keyword>
<evidence type="ECO:0000256" key="12">
    <source>
        <dbReference type="ARBA" id="ARBA00022807"/>
    </source>
</evidence>
<dbReference type="InterPro" id="IPR000938">
    <property type="entry name" value="CAP-Gly_domain"/>
</dbReference>
<comment type="similarity">
    <text evidence="4">Belongs to the peptidase C19 family.</text>
</comment>
<dbReference type="GO" id="GO:0016579">
    <property type="term" value="P:protein deubiquitination"/>
    <property type="evidence" value="ECO:0007669"/>
    <property type="project" value="InterPro"/>
</dbReference>
<evidence type="ECO:0000259" key="16">
    <source>
        <dbReference type="PROSITE" id="PS50245"/>
    </source>
</evidence>
<dbReference type="Pfam" id="PF01302">
    <property type="entry name" value="CAP_GLY"/>
    <property type="match status" value="3"/>
</dbReference>
<keyword evidence="10" id="KW-0833">Ubl conjugation pathway</keyword>
<dbReference type="Gene3D" id="3.90.70.10">
    <property type="entry name" value="Cysteine proteinases"/>
    <property type="match status" value="1"/>
</dbReference>
<keyword evidence="13" id="KW-0862">Zinc</keyword>
<dbReference type="FunFam" id="3.90.70.10:FF:000009">
    <property type="entry name" value="Putative ubiquitin carboxyl-terminal hydrolase CYLD"/>
    <property type="match status" value="1"/>
</dbReference>
<dbReference type="Pfam" id="PF00443">
    <property type="entry name" value="UCH"/>
    <property type="match status" value="1"/>
</dbReference>
<dbReference type="SUPFAM" id="SSF74924">
    <property type="entry name" value="Cap-Gly domain"/>
    <property type="match status" value="3"/>
</dbReference>
<name>A0A6F9D9Q2_9ASCI</name>
<evidence type="ECO:0000256" key="5">
    <source>
        <dbReference type="ARBA" id="ARBA00012759"/>
    </source>
</evidence>
<evidence type="ECO:0000259" key="15">
    <source>
        <dbReference type="PROSITE" id="PS50235"/>
    </source>
</evidence>
<dbReference type="SUPFAM" id="SSF54001">
    <property type="entry name" value="Cysteine proteinases"/>
    <property type="match status" value="1"/>
</dbReference>
<feature type="domain" description="CAP-Gly" evidence="16">
    <location>
        <begin position="518"/>
        <end position="556"/>
    </location>
</feature>
<dbReference type="InterPro" id="IPR001394">
    <property type="entry name" value="Peptidase_C19_UCH"/>
</dbReference>
<keyword evidence="11 17" id="KW-0378">Hydrolase</keyword>
<gene>
    <name evidence="17" type="primary">Cyld</name>
</gene>
<dbReference type="PANTHER" id="PTHR11830">
    <property type="entry name" value="40S RIBOSOMAL PROTEIN S3A"/>
    <property type="match status" value="1"/>
</dbReference>
<evidence type="ECO:0000256" key="3">
    <source>
        <dbReference type="ARBA" id="ARBA00004556"/>
    </source>
</evidence>
<evidence type="ECO:0000313" key="17">
    <source>
        <dbReference type="EMBL" id="CAB3235375.1"/>
    </source>
</evidence>
<dbReference type="PROSITE" id="PS50235">
    <property type="entry name" value="USP_3"/>
    <property type="match status" value="1"/>
</dbReference>
<dbReference type="GO" id="GO:0046872">
    <property type="term" value="F:metal ion binding"/>
    <property type="evidence" value="ECO:0007669"/>
    <property type="project" value="UniProtKB-KW"/>
</dbReference>
<feature type="domain" description="CAP-Gly" evidence="16">
    <location>
        <begin position="137"/>
        <end position="181"/>
    </location>
</feature>
<dbReference type="InterPro" id="IPR028889">
    <property type="entry name" value="USP"/>
</dbReference>
<feature type="region of interest" description="Disordered" evidence="14">
    <location>
        <begin position="368"/>
        <end position="390"/>
    </location>
</feature>
<dbReference type="AlphaFoldDB" id="A0A6F9D9Q2"/>
<evidence type="ECO:0000256" key="8">
    <source>
        <dbReference type="ARBA" id="ARBA00022670"/>
    </source>
</evidence>
<feature type="domain" description="USP" evidence="15">
    <location>
        <begin position="617"/>
        <end position="978"/>
    </location>
</feature>
<sequence length="984" mass="111605">MANRHNMNRYLLLVHDLCFSNKYPDSGGKKFESMSGISQYPKGTLLEEVPISPPSTRLTCMVLDTEEMIECNEDDVDPLTVAIKDLLLAISSCKDRFEVFKNKERLGDGIDMQPGTDVIVRLPVMSGEVLGKLRYKGAMQGKEGIYFGIELINARGKGNSNGTVNNHRYFECPDDCAVFLALNRVTSCEYDQLQTHVPSHSKVTSKSSKPKHPSGASTSHHRSSSYTSNTMGGTASTSSSSSNLPSVLNVSEEELTQLNIFIGMEVFIFTEVNGAESQERGTVKFIGRIPGELPTNDIYAGIEQVNPTGNGRGVFNRRQLFKTKLNHAALVPLSGILPANTFDYAPPPQTSGTHRTEPIEDAFTAGFGRHHNVPGSRRPFSSPAGFTRNGEFFERPTARMASEPFRNESRPLAKELVPHRRKPDNSGTIVESEDNLYPQNPDIFGSHRSSNSNRVRYPPNSREKPDYVEENLHHFEDYTLLEVGSMVEIADGIENQHDVIVGPVYGVIRWIGRISDLGEFAGIELEAERFGFDLTDGTFMGIRYFNCQDNRALFVPLHQCRKDRRFDSPADTSRVQVVPQATLKSTTKHFGDFEAPQISGCVTPPSKLSETMLGKGKGIQGHHNSCYLDSTLFSLFAYSYCLDSLILRDRTETDIPEYQQVQQVLKESIVNPLRAQNFVRADKIMELRKLLDRLSSVTGLTNEEKDPEEFLHTLLMHVFKADPLIELRVGDSEHIQECYFYQIFLDKDEKMVLPSTQLLLEQSFLGSDLKFRDVPVCLILQMPRFGKDYRMYNRVRPSLTLDVTDMVEKIPRSCTVCGGLAEYECKQCSIERSMQDHISSYCANCAQICHQHPLRRQHNYKKTEVYDEYRSFIAQEGERSVERQVLDLYAVVCIETSHYVSFAKCGNGPNAKWCFFDSMADRVGEQNGYNIPQVTYCEKFEEWLNMDQRVLLEMNQREMPEYLRRLLCDAYMCLYQSREMMCFT</sequence>
<feature type="region of interest" description="Disordered" evidence="14">
    <location>
        <begin position="196"/>
        <end position="245"/>
    </location>
</feature>
<evidence type="ECO:0000256" key="2">
    <source>
        <dbReference type="ARBA" id="ARBA00004300"/>
    </source>
</evidence>
<evidence type="ECO:0000256" key="7">
    <source>
        <dbReference type="ARBA" id="ARBA00022553"/>
    </source>
</evidence>
<evidence type="ECO:0000256" key="9">
    <source>
        <dbReference type="ARBA" id="ARBA00022723"/>
    </source>
</evidence>
<evidence type="ECO:0000256" key="11">
    <source>
        <dbReference type="ARBA" id="ARBA00022801"/>
    </source>
</evidence>
<evidence type="ECO:0000256" key="10">
    <source>
        <dbReference type="ARBA" id="ARBA00022786"/>
    </source>
</evidence>
<dbReference type="PROSITE" id="PS50245">
    <property type="entry name" value="CAP_GLY_2"/>
    <property type="match status" value="2"/>
</dbReference>
<evidence type="ECO:0000256" key="1">
    <source>
        <dbReference type="ARBA" id="ARBA00000707"/>
    </source>
</evidence>
<protein>
    <recommendedName>
        <fullName evidence="5">ubiquitinyl hydrolase 1</fullName>
        <ecNumber evidence="5">3.4.19.12</ecNumber>
    </recommendedName>
</protein>
<dbReference type="GO" id="GO:0005813">
    <property type="term" value="C:centrosome"/>
    <property type="evidence" value="ECO:0007669"/>
    <property type="project" value="UniProtKB-SubCell"/>
</dbReference>
<feature type="compositionally biased region" description="Basic and acidic residues" evidence="14">
    <location>
        <begin position="405"/>
        <end position="418"/>
    </location>
</feature>
<organism evidence="17">
    <name type="scientific">Phallusia mammillata</name>
    <dbReference type="NCBI Taxonomy" id="59560"/>
    <lineage>
        <taxon>Eukaryota</taxon>
        <taxon>Metazoa</taxon>
        <taxon>Chordata</taxon>
        <taxon>Tunicata</taxon>
        <taxon>Ascidiacea</taxon>
        <taxon>Phlebobranchia</taxon>
        <taxon>Ascidiidae</taxon>
        <taxon>Phallusia</taxon>
    </lineage>
</organism>
<dbReference type="SMART" id="SM01052">
    <property type="entry name" value="CAP_GLY"/>
    <property type="match status" value="3"/>
</dbReference>
<dbReference type="EMBL" id="LR784285">
    <property type="protein sequence ID" value="CAB3235375.1"/>
    <property type="molecule type" value="mRNA"/>
</dbReference>
<dbReference type="Gene3D" id="2.30.30.190">
    <property type="entry name" value="CAP Gly-rich-like domain"/>
    <property type="match status" value="3"/>
</dbReference>
<feature type="compositionally biased region" description="Polar residues" evidence="14">
    <location>
        <begin position="196"/>
        <end position="207"/>
    </location>
</feature>
<proteinExistence type="evidence at transcript level"/>
<evidence type="ECO:0000256" key="6">
    <source>
        <dbReference type="ARBA" id="ARBA00022490"/>
    </source>
</evidence>
<keyword evidence="12" id="KW-0788">Thiol protease</keyword>
<evidence type="ECO:0000256" key="14">
    <source>
        <dbReference type="SAM" id="MobiDB-lite"/>
    </source>
</evidence>
<dbReference type="EC" id="3.4.19.12" evidence="5"/>
<dbReference type="InterPro" id="IPR038765">
    <property type="entry name" value="Papain-like_cys_pep_sf"/>
</dbReference>
<dbReference type="GO" id="GO:0048471">
    <property type="term" value="C:perinuclear region of cytoplasm"/>
    <property type="evidence" value="ECO:0007669"/>
    <property type="project" value="UniProtKB-SubCell"/>
</dbReference>
<accession>A0A6F9D9Q2</accession>
<dbReference type="GO" id="GO:0004843">
    <property type="term" value="F:cysteine-type deubiquitinase activity"/>
    <property type="evidence" value="ECO:0007669"/>
    <property type="project" value="UniProtKB-EC"/>
</dbReference>